<accession>A0A813H2D2</accession>
<proteinExistence type="predicted"/>
<dbReference type="EMBL" id="CAJNNV010030249">
    <property type="protein sequence ID" value="CAE8631936.1"/>
    <property type="molecule type" value="Genomic_DNA"/>
</dbReference>
<evidence type="ECO:0000313" key="1">
    <source>
        <dbReference type="EMBL" id="CAE8631936.1"/>
    </source>
</evidence>
<keyword evidence="2" id="KW-1185">Reference proteome</keyword>
<gene>
    <name evidence="1" type="ORF">PGLA1383_LOCUS47937</name>
</gene>
<dbReference type="OrthoDB" id="67700at2759"/>
<name>A0A813H2D2_POLGL</name>
<organism evidence="1 2">
    <name type="scientific">Polarella glacialis</name>
    <name type="common">Dinoflagellate</name>
    <dbReference type="NCBI Taxonomy" id="89957"/>
    <lineage>
        <taxon>Eukaryota</taxon>
        <taxon>Sar</taxon>
        <taxon>Alveolata</taxon>
        <taxon>Dinophyceae</taxon>
        <taxon>Suessiales</taxon>
        <taxon>Suessiaceae</taxon>
        <taxon>Polarella</taxon>
    </lineage>
</organism>
<dbReference type="AlphaFoldDB" id="A0A813H2D2"/>
<evidence type="ECO:0000313" key="2">
    <source>
        <dbReference type="Proteomes" id="UP000654075"/>
    </source>
</evidence>
<sequence length="128" mass="14822">MYESSSSWAPHHRAAREVHSCHETFQSSLGEKPEKELKKVPRVVVVVVFVLAIRQITKRIQNEETWKVVFKQMEQERRQDIRADLQQRQTNTDRLMQMSGQPVVAQELQAVVVPHNIVGFLFSCHTSA</sequence>
<protein>
    <submittedName>
        <fullName evidence="1">Uncharacterized protein</fullName>
    </submittedName>
</protein>
<dbReference type="Proteomes" id="UP000654075">
    <property type="component" value="Unassembled WGS sequence"/>
</dbReference>
<reference evidence="1" key="1">
    <citation type="submission" date="2021-02" db="EMBL/GenBank/DDBJ databases">
        <authorList>
            <person name="Dougan E. K."/>
            <person name="Rhodes N."/>
            <person name="Thang M."/>
            <person name="Chan C."/>
        </authorList>
    </citation>
    <scope>NUCLEOTIDE SEQUENCE</scope>
</reference>
<comment type="caution">
    <text evidence="1">The sequence shown here is derived from an EMBL/GenBank/DDBJ whole genome shotgun (WGS) entry which is preliminary data.</text>
</comment>